<evidence type="ECO:0000313" key="12">
    <source>
        <dbReference type="EMBL" id="KAJ9551324.1"/>
    </source>
</evidence>
<dbReference type="PROSITE" id="PS00107">
    <property type="entry name" value="PROTEIN_KINASE_ATP"/>
    <property type="match status" value="1"/>
</dbReference>
<dbReference type="FunFam" id="3.30.200.20:FF:000039">
    <property type="entry name" value="receptor-like protein kinase FERONIA"/>
    <property type="match status" value="1"/>
</dbReference>
<comment type="catalytic activity">
    <reaction evidence="8">
        <text>L-seryl-[protein] + ATP = O-phospho-L-seryl-[protein] + ADP + H(+)</text>
        <dbReference type="Rhea" id="RHEA:17989"/>
        <dbReference type="Rhea" id="RHEA-COMP:9863"/>
        <dbReference type="Rhea" id="RHEA-COMP:11604"/>
        <dbReference type="ChEBI" id="CHEBI:15378"/>
        <dbReference type="ChEBI" id="CHEBI:29999"/>
        <dbReference type="ChEBI" id="CHEBI:30616"/>
        <dbReference type="ChEBI" id="CHEBI:83421"/>
        <dbReference type="ChEBI" id="CHEBI:456216"/>
        <dbReference type="EC" id="2.7.11.1"/>
    </reaction>
</comment>
<feature type="domain" description="Protein kinase" evidence="11">
    <location>
        <begin position="88"/>
        <end position="336"/>
    </location>
</feature>
<dbReference type="InterPro" id="IPR001245">
    <property type="entry name" value="Ser-Thr/Tyr_kinase_cat_dom"/>
</dbReference>
<dbReference type="GO" id="GO:0005524">
    <property type="term" value="F:ATP binding"/>
    <property type="evidence" value="ECO:0007669"/>
    <property type="project" value="UniProtKB-UniRule"/>
</dbReference>
<dbReference type="Gene3D" id="1.10.510.10">
    <property type="entry name" value="Transferase(Phosphotransferase) domain 1"/>
    <property type="match status" value="1"/>
</dbReference>
<sequence>MAVKAIMEKYSNDVPACLEKLDELGWGIEHPLYHVATFIFSESVDYRKVWLSLKPEGCEGWVRMVGHKHNMVTKIALINEIRSATRDFDDELVIGEGGFGKVYKGFLRVGETIHVVAIKRLDPMSDQGAAEFKAEIEMLSELRHCHLVSLIGFCEHNKEMMLVYEYMSNGTLDHHLHKAETPLSWMQRLQIAKGAAKGLDYLHNGVGTQHGVIHRDIKSSNILLDENLAAKISDFGLSKIGPTNQLKSVVDTCSVKGTFGYMDLDYFYTRKLTVKTDVYAFGVLLFELLSGRKAVDERFGDQCGLAKWARKCVKDRKFDKLVESKIMGTMLKLILI</sequence>
<feature type="binding site" evidence="9">
    <location>
        <position position="119"/>
    </location>
    <ligand>
        <name>ATP</name>
        <dbReference type="ChEBI" id="CHEBI:30616"/>
    </ligand>
</feature>
<evidence type="ECO:0000256" key="7">
    <source>
        <dbReference type="ARBA" id="ARBA00047899"/>
    </source>
</evidence>
<dbReference type="InterPro" id="IPR000719">
    <property type="entry name" value="Prot_kinase_dom"/>
</dbReference>
<evidence type="ECO:0000256" key="10">
    <source>
        <dbReference type="RuleBase" id="RU000304"/>
    </source>
</evidence>
<dbReference type="InterPro" id="IPR045272">
    <property type="entry name" value="ANXUR1/2-like"/>
</dbReference>
<evidence type="ECO:0000256" key="1">
    <source>
        <dbReference type="ARBA" id="ARBA00012513"/>
    </source>
</evidence>
<dbReference type="SMART" id="SM00220">
    <property type="entry name" value="S_TKc"/>
    <property type="match status" value="1"/>
</dbReference>
<evidence type="ECO:0000256" key="6">
    <source>
        <dbReference type="ARBA" id="ARBA00022840"/>
    </source>
</evidence>
<dbReference type="InterPro" id="IPR011009">
    <property type="entry name" value="Kinase-like_dom_sf"/>
</dbReference>
<gene>
    <name evidence="12" type="ORF">OSB04_015369</name>
</gene>
<dbReference type="InterPro" id="IPR008271">
    <property type="entry name" value="Ser/Thr_kinase_AS"/>
</dbReference>
<evidence type="ECO:0000256" key="3">
    <source>
        <dbReference type="ARBA" id="ARBA00022679"/>
    </source>
</evidence>
<accession>A0AA38SYW5</accession>
<protein>
    <recommendedName>
        <fullName evidence="1">non-specific serine/threonine protein kinase</fullName>
        <ecNumber evidence="1">2.7.11.1</ecNumber>
    </recommendedName>
</protein>
<evidence type="ECO:0000256" key="8">
    <source>
        <dbReference type="ARBA" id="ARBA00048679"/>
    </source>
</evidence>
<dbReference type="Gene3D" id="3.30.200.20">
    <property type="entry name" value="Phosphorylase Kinase, domain 1"/>
    <property type="match status" value="1"/>
</dbReference>
<evidence type="ECO:0000256" key="9">
    <source>
        <dbReference type="PROSITE-ProRule" id="PRU10141"/>
    </source>
</evidence>
<proteinExistence type="inferred from homology"/>
<reference evidence="12" key="1">
    <citation type="submission" date="2023-03" db="EMBL/GenBank/DDBJ databases">
        <title>Chromosome-scale reference genome and RAD-based genetic map of yellow starthistle (Centaurea solstitialis) reveal putative structural variation and QTLs associated with invader traits.</title>
        <authorList>
            <person name="Reatini B."/>
            <person name="Cang F.A."/>
            <person name="Jiang Q."/>
            <person name="Mckibben M.T.W."/>
            <person name="Barker M.S."/>
            <person name="Rieseberg L.H."/>
            <person name="Dlugosch K.M."/>
        </authorList>
    </citation>
    <scope>NUCLEOTIDE SEQUENCE</scope>
    <source>
        <strain evidence="12">CAN-66</strain>
        <tissue evidence="12">Leaf</tissue>
    </source>
</reference>
<comment type="catalytic activity">
    <reaction evidence="7">
        <text>L-threonyl-[protein] + ATP = O-phospho-L-threonyl-[protein] + ADP + H(+)</text>
        <dbReference type="Rhea" id="RHEA:46608"/>
        <dbReference type="Rhea" id="RHEA-COMP:11060"/>
        <dbReference type="Rhea" id="RHEA-COMP:11605"/>
        <dbReference type="ChEBI" id="CHEBI:15378"/>
        <dbReference type="ChEBI" id="CHEBI:30013"/>
        <dbReference type="ChEBI" id="CHEBI:30616"/>
        <dbReference type="ChEBI" id="CHEBI:61977"/>
        <dbReference type="ChEBI" id="CHEBI:456216"/>
        <dbReference type="EC" id="2.7.11.1"/>
    </reaction>
</comment>
<dbReference type="Pfam" id="PF07714">
    <property type="entry name" value="PK_Tyr_Ser-Thr"/>
    <property type="match status" value="1"/>
</dbReference>
<keyword evidence="6 9" id="KW-0067">ATP-binding</keyword>
<dbReference type="GO" id="GO:0004674">
    <property type="term" value="F:protein serine/threonine kinase activity"/>
    <property type="evidence" value="ECO:0007669"/>
    <property type="project" value="UniProtKB-KW"/>
</dbReference>
<evidence type="ECO:0000256" key="5">
    <source>
        <dbReference type="ARBA" id="ARBA00022777"/>
    </source>
</evidence>
<keyword evidence="4 9" id="KW-0547">Nucleotide-binding</keyword>
<comment type="caution">
    <text evidence="12">The sequence shown here is derived from an EMBL/GenBank/DDBJ whole genome shotgun (WGS) entry which is preliminary data.</text>
</comment>
<keyword evidence="13" id="KW-1185">Reference proteome</keyword>
<name>A0AA38SYW5_9ASTR</name>
<dbReference type="GO" id="GO:0004714">
    <property type="term" value="F:transmembrane receptor protein tyrosine kinase activity"/>
    <property type="evidence" value="ECO:0007669"/>
    <property type="project" value="InterPro"/>
</dbReference>
<keyword evidence="2 10" id="KW-0723">Serine/threonine-protein kinase</keyword>
<dbReference type="PROSITE" id="PS50011">
    <property type="entry name" value="PROTEIN_KINASE_DOM"/>
    <property type="match status" value="1"/>
</dbReference>
<dbReference type="Proteomes" id="UP001172457">
    <property type="component" value="Chromosome 4"/>
</dbReference>
<evidence type="ECO:0000256" key="2">
    <source>
        <dbReference type="ARBA" id="ARBA00022527"/>
    </source>
</evidence>
<evidence type="ECO:0000313" key="13">
    <source>
        <dbReference type="Proteomes" id="UP001172457"/>
    </source>
</evidence>
<evidence type="ECO:0000259" key="11">
    <source>
        <dbReference type="PROSITE" id="PS50011"/>
    </source>
</evidence>
<dbReference type="GO" id="GO:0009506">
    <property type="term" value="C:plasmodesma"/>
    <property type="evidence" value="ECO:0007669"/>
    <property type="project" value="TreeGrafter"/>
</dbReference>
<dbReference type="PANTHER" id="PTHR27003:SF328">
    <property type="entry name" value="PROTEIN KINASE DOMAIN-CONTAINING PROTEIN"/>
    <property type="match status" value="1"/>
</dbReference>
<dbReference type="EMBL" id="JARYMX010000004">
    <property type="protein sequence ID" value="KAJ9551324.1"/>
    <property type="molecule type" value="Genomic_DNA"/>
</dbReference>
<dbReference type="PROSITE" id="PS00108">
    <property type="entry name" value="PROTEIN_KINASE_ST"/>
    <property type="match status" value="1"/>
</dbReference>
<dbReference type="InterPro" id="IPR017441">
    <property type="entry name" value="Protein_kinase_ATP_BS"/>
</dbReference>
<dbReference type="EC" id="2.7.11.1" evidence="1"/>
<dbReference type="FunFam" id="1.10.510.10:FF:001023">
    <property type="entry name" value="Os07g0541700 protein"/>
    <property type="match status" value="1"/>
</dbReference>
<dbReference type="SUPFAM" id="SSF56112">
    <property type="entry name" value="Protein kinase-like (PK-like)"/>
    <property type="match status" value="1"/>
</dbReference>
<keyword evidence="5" id="KW-0418">Kinase</keyword>
<keyword evidence="3" id="KW-0808">Transferase</keyword>
<dbReference type="PANTHER" id="PTHR27003">
    <property type="entry name" value="OS07G0166700 PROTEIN"/>
    <property type="match status" value="1"/>
</dbReference>
<organism evidence="12 13">
    <name type="scientific">Centaurea solstitialis</name>
    <name type="common">yellow star-thistle</name>
    <dbReference type="NCBI Taxonomy" id="347529"/>
    <lineage>
        <taxon>Eukaryota</taxon>
        <taxon>Viridiplantae</taxon>
        <taxon>Streptophyta</taxon>
        <taxon>Embryophyta</taxon>
        <taxon>Tracheophyta</taxon>
        <taxon>Spermatophyta</taxon>
        <taxon>Magnoliopsida</taxon>
        <taxon>eudicotyledons</taxon>
        <taxon>Gunneridae</taxon>
        <taxon>Pentapetalae</taxon>
        <taxon>asterids</taxon>
        <taxon>campanulids</taxon>
        <taxon>Asterales</taxon>
        <taxon>Asteraceae</taxon>
        <taxon>Carduoideae</taxon>
        <taxon>Cardueae</taxon>
        <taxon>Centaureinae</taxon>
        <taxon>Centaurea</taxon>
    </lineage>
</organism>
<dbReference type="AlphaFoldDB" id="A0AA38SYW5"/>
<dbReference type="GO" id="GO:0005886">
    <property type="term" value="C:plasma membrane"/>
    <property type="evidence" value="ECO:0007669"/>
    <property type="project" value="TreeGrafter"/>
</dbReference>
<evidence type="ECO:0000256" key="4">
    <source>
        <dbReference type="ARBA" id="ARBA00022741"/>
    </source>
</evidence>
<comment type="similarity">
    <text evidence="10">Belongs to the protein kinase superfamily.</text>
</comment>